<name>A0A2U1V8I9_9PROT</name>
<sequence length="226" mass="23513">MAAGVALPLALLVLALVWGGPLLVLLERSFTGHMVMHMGVVAVAAPLLAIALGGGRWDPARRFPRLLGPNLWWPVAASGLEFVTIWGWHMPGPHHAARESSGVMALEQGSFLAVSLLVWLSCLGAGEADRRPRQAAGVVGLLLTSMHMTLLGALIALAPRPLYAHAACLGLTPLEDQSIGGVVMLLVGGGAYLAGGLWLAARLLRDPEAAPPNPAPPGTSPQEPAR</sequence>
<keyword evidence="2" id="KW-1003">Cell membrane</keyword>
<feature type="transmembrane region" description="Helical" evidence="6">
    <location>
        <begin position="138"/>
        <end position="158"/>
    </location>
</feature>
<keyword evidence="5 6" id="KW-0472">Membrane</keyword>
<reference evidence="8" key="1">
    <citation type="submission" date="2017-10" db="EMBL/GenBank/DDBJ databases">
        <authorList>
            <person name="Toshchakov S.V."/>
            <person name="Goeva M.A."/>
        </authorList>
    </citation>
    <scope>NUCLEOTIDE SEQUENCE [LARGE SCALE GENOMIC DNA]</scope>
    <source>
        <strain evidence="8">JR1/69-1-13</strain>
    </source>
</reference>
<feature type="transmembrane region" description="Helical" evidence="6">
    <location>
        <begin position="66"/>
        <end position="88"/>
    </location>
</feature>
<dbReference type="InterPro" id="IPR019108">
    <property type="entry name" value="Caa3_assmbl_CtaG-rel"/>
</dbReference>
<feature type="transmembrane region" description="Helical" evidence="6">
    <location>
        <begin position="35"/>
        <end position="54"/>
    </location>
</feature>
<keyword evidence="4 6" id="KW-1133">Transmembrane helix</keyword>
<evidence type="ECO:0000256" key="3">
    <source>
        <dbReference type="ARBA" id="ARBA00022692"/>
    </source>
</evidence>
<proteinExistence type="predicted"/>
<comment type="caution">
    <text evidence="7">The sequence shown here is derived from an EMBL/GenBank/DDBJ whole genome shotgun (WGS) entry which is preliminary data.</text>
</comment>
<feature type="transmembrane region" description="Helical" evidence="6">
    <location>
        <begin position="178"/>
        <end position="201"/>
    </location>
</feature>
<keyword evidence="8" id="KW-1185">Reference proteome</keyword>
<dbReference type="AlphaFoldDB" id="A0A2U1V8I9"/>
<evidence type="ECO:0000256" key="1">
    <source>
        <dbReference type="ARBA" id="ARBA00004651"/>
    </source>
</evidence>
<dbReference type="Pfam" id="PF09678">
    <property type="entry name" value="Caa3_CtaG"/>
    <property type="match status" value="1"/>
</dbReference>
<evidence type="ECO:0000256" key="6">
    <source>
        <dbReference type="SAM" id="Phobius"/>
    </source>
</evidence>
<organism evidence="7 8">
    <name type="scientific">Teichococcus aestuarii</name>
    <dbReference type="NCBI Taxonomy" id="568898"/>
    <lineage>
        <taxon>Bacteria</taxon>
        <taxon>Pseudomonadati</taxon>
        <taxon>Pseudomonadota</taxon>
        <taxon>Alphaproteobacteria</taxon>
        <taxon>Acetobacterales</taxon>
        <taxon>Roseomonadaceae</taxon>
        <taxon>Roseomonas</taxon>
    </lineage>
</organism>
<evidence type="ECO:0000256" key="2">
    <source>
        <dbReference type="ARBA" id="ARBA00022475"/>
    </source>
</evidence>
<accession>A0A2U1V8I9</accession>
<dbReference type="RefSeq" id="WP_109515831.1">
    <property type="nucleotide sequence ID" value="NZ_PDOA01000002.1"/>
</dbReference>
<gene>
    <name evidence="7" type="ORF">CR165_04920</name>
</gene>
<dbReference type="Proteomes" id="UP000245048">
    <property type="component" value="Unassembled WGS sequence"/>
</dbReference>
<keyword evidence="3 6" id="KW-0812">Transmembrane</keyword>
<evidence type="ECO:0000256" key="4">
    <source>
        <dbReference type="ARBA" id="ARBA00022989"/>
    </source>
</evidence>
<evidence type="ECO:0000313" key="8">
    <source>
        <dbReference type="Proteomes" id="UP000245048"/>
    </source>
</evidence>
<evidence type="ECO:0000313" key="7">
    <source>
        <dbReference type="EMBL" id="PWC30196.1"/>
    </source>
</evidence>
<feature type="transmembrane region" description="Helical" evidence="6">
    <location>
        <begin position="108"/>
        <end position="126"/>
    </location>
</feature>
<dbReference type="EMBL" id="PDOA01000002">
    <property type="protein sequence ID" value="PWC30196.1"/>
    <property type="molecule type" value="Genomic_DNA"/>
</dbReference>
<protein>
    <submittedName>
        <fullName evidence="7">Cytochrome-c oxidase</fullName>
    </submittedName>
</protein>
<comment type="subcellular location">
    <subcellularLocation>
        <location evidence="1">Cell membrane</location>
        <topology evidence="1">Multi-pass membrane protein</topology>
    </subcellularLocation>
</comment>
<dbReference type="GO" id="GO:0005886">
    <property type="term" value="C:plasma membrane"/>
    <property type="evidence" value="ECO:0007669"/>
    <property type="project" value="UniProtKB-SubCell"/>
</dbReference>
<evidence type="ECO:0000256" key="5">
    <source>
        <dbReference type="ARBA" id="ARBA00023136"/>
    </source>
</evidence>
<dbReference type="OrthoDB" id="259025at2"/>